<reference evidence="2" key="1">
    <citation type="submission" date="2020-02" db="EMBL/GenBank/DDBJ databases">
        <title>Draft Genome Sequences of Enterococcus faecium isolates derived from selected traditional Montenegrin brine cheese.</title>
        <authorList>
            <person name="Ruppitsch W."/>
            <person name="Nisic A."/>
            <person name="Allerberger F."/>
            <person name="Martinovic A."/>
        </authorList>
    </citation>
    <scope>NUCLEOTIDE SEQUENCE</scope>
    <source>
        <strain evidence="2">INF29</strain>
    </source>
</reference>
<feature type="non-terminal residue" evidence="2">
    <location>
        <position position="74"/>
    </location>
</feature>
<dbReference type="SUPFAM" id="SSF51419">
    <property type="entry name" value="PLP-binding barrel"/>
    <property type="match status" value="1"/>
</dbReference>
<dbReference type="InterPro" id="IPR029066">
    <property type="entry name" value="PLP-binding_barrel"/>
</dbReference>
<evidence type="ECO:0000313" key="2">
    <source>
        <dbReference type="EMBL" id="NEU46691.1"/>
    </source>
</evidence>
<evidence type="ECO:0000256" key="1">
    <source>
        <dbReference type="SAM" id="MobiDB-lite"/>
    </source>
</evidence>
<dbReference type="EMBL" id="JAAHCB010000330">
    <property type="protein sequence ID" value="NEU46691.1"/>
    <property type="molecule type" value="Genomic_DNA"/>
</dbReference>
<gene>
    <name evidence="2" type="ORF">G3385_13270</name>
</gene>
<dbReference type="GO" id="GO:0008721">
    <property type="term" value="F:D-serine ammonia-lyase activity"/>
    <property type="evidence" value="ECO:0007669"/>
    <property type="project" value="TreeGrafter"/>
</dbReference>
<sequence>MSCIPDEIDTPDVLIDRDILDRNIGRMSSAVAAKGSALRPHVKTHKLPEIAHMQLRAGARPDGGHHRGSRGIRR</sequence>
<dbReference type="PANTHER" id="PTHR28004:SF2">
    <property type="entry name" value="D-SERINE DEHYDRATASE"/>
    <property type="match status" value="1"/>
</dbReference>
<dbReference type="PANTHER" id="PTHR28004">
    <property type="entry name" value="ZGC:162816-RELATED"/>
    <property type="match status" value="1"/>
</dbReference>
<dbReference type="Gene3D" id="3.20.20.10">
    <property type="entry name" value="Alanine racemase"/>
    <property type="match status" value="1"/>
</dbReference>
<organism evidence="2">
    <name type="scientific">Enterococcus faecium</name>
    <name type="common">Streptococcus faecium</name>
    <dbReference type="NCBI Taxonomy" id="1352"/>
    <lineage>
        <taxon>Bacteria</taxon>
        <taxon>Bacillati</taxon>
        <taxon>Bacillota</taxon>
        <taxon>Bacilli</taxon>
        <taxon>Lactobacillales</taxon>
        <taxon>Enterococcaceae</taxon>
        <taxon>Enterococcus</taxon>
    </lineage>
</organism>
<proteinExistence type="predicted"/>
<dbReference type="InterPro" id="IPR051466">
    <property type="entry name" value="D-amino_acid_metab_enzyme"/>
</dbReference>
<feature type="region of interest" description="Disordered" evidence="1">
    <location>
        <begin position="55"/>
        <end position="74"/>
    </location>
</feature>
<accession>A0A6B3QB63</accession>
<dbReference type="GO" id="GO:0036088">
    <property type="term" value="P:D-serine catabolic process"/>
    <property type="evidence" value="ECO:0007669"/>
    <property type="project" value="TreeGrafter"/>
</dbReference>
<comment type="caution">
    <text evidence="2">The sequence shown here is derived from an EMBL/GenBank/DDBJ whole genome shotgun (WGS) entry which is preliminary data.</text>
</comment>
<protein>
    <submittedName>
        <fullName evidence="2">Alanine racemase</fullName>
    </submittedName>
</protein>
<dbReference type="AlphaFoldDB" id="A0A6B3QB63"/>
<name>A0A6B3QB63_ENTFC</name>